<organism evidence="2 3">
    <name type="scientific">Microbotryum saponariae</name>
    <dbReference type="NCBI Taxonomy" id="289078"/>
    <lineage>
        <taxon>Eukaryota</taxon>
        <taxon>Fungi</taxon>
        <taxon>Dikarya</taxon>
        <taxon>Basidiomycota</taxon>
        <taxon>Pucciniomycotina</taxon>
        <taxon>Microbotryomycetes</taxon>
        <taxon>Microbotryales</taxon>
        <taxon>Microbotryaceae</taxon>
        <taxon>Microbotryum</taxon>
    </lineage>
</organism>
<evidence type="ECO:0000313" key="3">
    <source>
        <dbReference type="Proteomes" id="UP000249723"/>
    </source>
</evidence>
<dbReference type="EMBL" id="FMWP01000012">
    <property type="protein sequence ID" value="SCZ88815.1"/>
    <property type="molecule type" value="Genomic_DNA"/>
</dbReference>
<feature type="region of interest" description="Disordered" evidence="1">
    <location>
        <begin position="49"/>
        <end position="72"/>
    </location>
</feature>
<evidence type="ECO:0000313" key="2">
    <source>
        <dbReference type="EMBL" id="SCZ88815.1"/>
    </source>
</evidence>
<accession>A0A2X0MCB7</accession>
<dbReference type="AlphaFoldDB" id="A0A2X0MCB7"/>
<evidence type="ECO:0000256" key="1">
    <source>
        <dbReference type="SAM" id="MobiDB-lite"/>
    </source>
</evidence>
<gene>
    <name evidence="2" type="ORF">BZ3500_MVSOF-1268-A1-R1_CHR2-1G04654</name>
</gene>
<sequence length="112" mass="12467">MSYHCRPRGFSLRLLVAPLDAESMQTTVVPAAGFPDWLASQRATINWQRHQSKSYKSKAPDRRSTHSTVDQPKTGLRVGLEIFPLAHGTLLSGVSWATYHAITTNNYIESLA</sequence>
<protein>
    <submittedName>
        <fullName evidence="2">BZ3500_MvSof-1268-A1-R1_Chr2-1g04654 protein</fullName>
    </submittedName>
</protein>
<reference evidence="3" key="1">
    <citation type="submission" date="2016-10" db="EMBL/GenBank/DDBJ databases">
        <authorList>
            <person name="Jeantristanb JTB J.-T."/>
            <person name="Ricardo R."/>
        </authorList>
    </citation>
    <scope>NUCLEOTIDE SEQUENCE [LARGE SCALE GENOMIC DNA]</scope>
</reference>
<dbReference type="Proteomes" id="UP000249723">
    <property type="component" value="Unassembled WGS sequence"/>
</dbReference>
<name>A0A2X0MCB7_9BASI</name>
<proteinExistence type="predicted"/>
<keyword evidence="3" id="KW-1185">Reference proteome</keyword>